<evidence type="ECO:0000256" key="1">
    <source>
        <dbReference type="ARBA" id="ARBA00022723"/>
    </source>
</evidence>
<evidence type="ECO:0000259" key="3">
    <source>
        <dbReference type="Pfam" id="PF00557"/>
    </source>
</evidence>
<dbReference type="PANTHER" id="PTHR46112:SF2">
    <property type="entry name" value="XAA-PRO AMINOPEPTIDASE P-RELATED"/>
    <property type="match status" value="1"/>
</dbReference>
<dbReference type="GeneID" id="10153608"/>
<keyword evidence="2" id="KW-0378">Hydrolase</keyword>
<dbReference type="HOGENOM" id="CLU_017266_4_2_2"/>
<evidence type="ECO:0000259" key="4">
    <source>
        <dbReference type="Pfam" id="PF01321"/>
    </source>
</evidence>
<dbReference type="PROSITE" id="PS00491">
    <property type="entry name" value="PROLINE_PEPTIDASE"/>
    <property type="match status" value="1"/>
</dbReference>
<evidence type="ECO:0000313" key="6">
    <source>
        <dbReference type="Proteomes" id="UP000001068"/>
    </source>
</evidence>
<evidence type="ECO:0000313" key="5">
    <source>
        <dbReference type="EMBL" id="ADV65213.1"/>
    </source>
</evidence>
<dbReference type="PANTHER" id="PTHR46112">
    <property type="entry name" value="AMINOPEPTIDASE"/>
    <property type="match status" value="1"/>
</dbReference>
<dbReference type="AlphaFoldDB" id="E8R9N7"/>
<dbReference type="eggNOG" id="arCOG01000">
    <property type="taxonomic scope" value="Archaea"/>
</dbReference>
<dbReference type="Proteomes" id="UP000001068">
    <property type="component" value="Chromosome"/>
</dbReference>
<dbReference type="SUPFAM" id="SSF53092">
    <property type="entry name" value="Creatinase/prolidase N-terminal domain"/>
    <property type="match status" value="1"/>
</dbReference>
<dbReference type="Gene3D" id="3.40.350.10">
    <property type="entry name" value="Creatinase/prolidase N-terminal domain"/>
    <property type="match status" value="1"/>
</dbReference>
<dbReference type="InterPro" id="IPR001131">
    <property type="entry name" value="Peptidase_M24B_aminopep-P_CS"/>
</dbReference>
<gene>
    <name evidence="5" type="ordered locus">Desmu_0910</name>
</gene>
<dbReference type="EMBL" id="CP002363">
    <property type="protein sequence ID" value="ADV65213.1"/>
    <property type="molecule type" value="Genomic_DNA"/>
</dbReference>
<dbReference type="InterPro" id="IPR001714">
    <property type="entry name" value="Pept_M24_MAP"/>
</dbReference>
<dbReference type="GO" id="GO:0046872">
    <property type="term" value="F:metal ion binding"/>
    <property type="evidence" value="ECO:0007669"/>
    <property type="project" value="UniProtKB-KW"/>
</dbReference>
<dbReference type="GO" id="GO:0016787">
    <property type="term" value="F:hydrolase activity"/>
    <property type="evidence" value="ECO:0007669"/>
    <property type="project" value="UniProtKB-KW"/>
</dbReference>
<dbReference type="RefSeq" id="WP_013562435.1">
    <property type="nucleotide sequence ID" value="NC_014961.1"/>
</dbReference>
<name>E8R9N7_DESM0</name>
<dbReference type="InterPro" id="IPR050659">
    <property type="entry name" value="Peptidase_M24B"/>
</dbReference>
<dbReference type="InterPro" id="IPR036005">
    <property type="entry name" value="Creatinase/aminopeptidase-like"/>
</dbReference>
<reference evidence="5 6" key="2">
    <citation type="journal article" date="2011" name="Stand. Genomic Sci.">
        <title>Complete genome sequence of Desulfurococcus mucosus type strain (O7/1).</title>
        <authorList>
            <person name="Wirth R."/>
            <person name="Chertkov O."/>
            <person name="Held B."/>
            <person name="Lapidus A."/>
            <person name="Nolan M."/>
            <person name="Lucas S."/>
            <person name="Hammon N."/>
            <person name="Deshpande S."/>
            <person name="Cheng J.F."/>
            <person name="Tapia R."/>
            <person name="Han C."/>
            <person name="Goodwin L."/>
            <person name="Pitluck S."/>
            <person name="Liolios K."/>
            <person name="Ioanna P."/>
            <person name="Ivanova N."/>
            <person name="Mavromatis K."/>
            <person name="Mikhailova N."/>
            <person name="Pati A."/>
            <person name="Chen A."/>
            <person name="Palaniappan K."/>
            <person name="Land M."/>
            <person name="Hauser L."/>
            <person name="Chang Y.J."/>
            <person name="Jeffries C.D."/>
            <person name="Bilek Y."/>
            <person name="Hader T."/>
            <person name="Rohde M."/>
            <person name="Spring S."/>
            <person name="Sikorski J."/>
            <person name="Goker M."/>
            <person name="Woyke T."/>
            <person name="Bristow J."/>
            <person name="Eisen J.A."/>
            <person name="Markowitz V."/>
            <person name="Hugenholtz P."/>
            <person name="Kyrpides N.C."/>
            <person name="Klenk H.P."/>
        </authorList>
    </citation>
    <scope>NUCLEOTIDE SEQUENCE [LARGE SCALE GENOMIC DNA]</scope>
    <source>
        <strain evidence="6">ATCC 35584 / DSM 2162 / JCM 9187 / O7/1</strain>
    </source>
</reference>
<dbReference type="OrthoDB" id="1346at2157"/>
<reference evidence="6" key="1">
    <citation type="submission" date="2010-11" db="EMBL/GenBank/DDBJ databases">
        <title>The complete genome of Desulfurococcus mucosus DSM 2162.</title>
        <authorList>
            <consortium name="US DOE Joint Genome Institute (JGI-PGF)"/>
            <person name="Lucas S."/>
            <person name="Copeland A."/>
            <person name="Lapidus A."/>
            <person name="Bruce D."/>
            <person name="Goodwin L."/>
            <person name="Pitluck S."/>
            <person name="Kyrpides N."/>
            <person name="Mavromatis K."/>
            <person name="Pagani I."/>
            <person name="Ivanova N."/>
            <person name="Ovchinnikova G."/>
            <person name="Chertkov O."/>
            <person name="Held B."/>
            <person name="Brettin T."/>
            <person name="Detter J.C."/>
            <person name="Tapia R."/>
            <person name="Han C."/>
            <person name="Land M."/>
            <person name="Hauser L."/>
            <person name="Markowitz V."/>
            <person name="Cheng J.-F."/>
            <person name="Hugenholtz P."/>
            <person name="Woyke T."/>
            <person name="Wu D."/>
            <person name="Wirth R."/>
            <person name="Bilek Y."/>
            <person name="Hader T."/>
            <person name="Klenk H.-P."/>
            <person name="Eisen J.A."/>
        </authorList>
    </citation>
    <scope>NUCLEOTIDE SEQUENCE [LARGE SCALE GENOMIC DNA]</scope>
    <source>
        <strain evidence="6">ATCC 35584 / DSM 2162 / JCM 9187 / O7/1</strain>
    </source>
</reference>
<dbReference type="STRING" id="765177.Desmu_0910"/>
<proteinExistence type="predicted"/>
<keyword evidence="1" id="KW-0479">Metal-binding</keyword>
<dbReference type="InterPro" id="IPR029149">
    <property type="entry name" value="Creatin/AminoP/Spt16_N"/>
</dbReference>
<feature type="domain" description="Creatinase N-terminal" evidence="4">
    <location>
        <begin position="6"/>
        <end position="144"/>
    </location>
</feature>
<organism evidence="5 6">
    <name type="scientific">Desulfurococcus mucosus (strain ATCC 35584 / DSM 2162 / JCM 9187 / O7/1)</name>
    <dbReference type="NCBI Taxonomy" id="765177"/>
    <lineage>
        <taxon>Archaea</taxon>
        <taxon>Thermoproteota</taxon>
        <taxon>Thermoprotei</taxon>
        <taxon>Desulfurococcales</taxon>
        <taxon>Desulfurococcaceae</taxon>
        <taxon>Desulfurococcus</taxon>
    </lineage>
</organism>
<keyword evidence="6" id="KW-1185">Reference proteome</keyword>
<dbReference type="Pfam" id="PF01321">
    <property type="entry name" value="Creatinase_N"/>
    <property type="match status" value="1"/>
</dbReference>
<dbReference type="InterPro" id="IPR000994">
    <property type="entry name" value="Pept_M24"/>
</dbReference>
<dbReference type="SUPFAM" id="SSF55920">
    <property type="entry name" value="Creatinase/aminopeptidase"/>
    <property type="match status" value="1"/>
</dbReference>
<sequence length="370" mass="40824">MSTGSRLGKLLSLMEEKGLQDLILVSPENIEYYTGVEAVADAVMMLHVSRGGSISLYVPLLEYYRYRDSLPGSIEVKAVTKTLKPSDVKASEKDYPDIVKEIAGSSNRVGVDKSHPGSLTAVLQSLPAERIVDVSEDIWRHRMIKDEEEIAAVRRAVEITIKGIRVVQDNVADGVTEAELAGVFEERVRREGVGKYAFEPIIAFKPNNSYPHTLPGRRRLGKRDLILVDVGVKHGGRCSDLTRMITWGRPSPEERKSLEAVEEALWESIDHIYPGVKAGDVAETAVKVLEKHGLREKFIHGLGHGIGVVVHEPPYLRIGNSTVIEPGMVFTVEPGVYFNGAYGVRMEEDVLVTRKGARVLSGRLKPLLVA</sequence>
<dbReference type="PRINTS" id="PR00599">
    <property type="entry name" value="MAPEPTIDASE"/>
</dbReference>
<feature type="domain" description="Peptidase M24" evidence="3">
    <location>
        <begin position="152"/>
        <end position="353"/>
    </location>
</feature>
<accession>E8R9N7</accession>
<evidence type="ECO:0000256" key="2">
    <source>
        <dbReference type="ARBA" id="ARBA00022801"/>
    </source>
</evidence>
<dbReference type="Gene3D" id="3.90.230.10">
    <property type="entry name" value="Creatinase/methionine aminopeptidase superfamily"/>
    <property type="match status" value="1"/>
</dbReference>
<dbReference type="KEGG" id="dmu:Desmu_0910"/>
<protein>
    <submittedName>
        <fullName evidence="5">Peptidase M24</fullName>
    </submittedName>
</protein>
<dbReference type="Pfam" id="PF00557">
    <property type="entry name" value="Peptidase_M24"/>
    <property type="match status" value="1"/>
</dbReference>
<dbReference type="InterPro" id="IPR000587">
    <property type="entry name" value="Creatinase_N"/>
</dbReference>